<name>A0A835YZ55_9STRA</name>
<reference evidence="3" key="1">
    <citation type="submission" date="2021-02" db="EMBL/GenBank/DDBJ databases">
        <title>First Annotated Genome of the Yellow-green Alga Tribonema minus.</title>
        <authorList>
            <person name="Mahan K.M."/>
        </authorList>
    </citation>
    <scope>NUCLEOTIDE SEQUENCE</scope>
    <source>
        <strain evidence="3">UTEX B ZZ1240</strain>
    </source>
</reference>
<sequence>MWKRARHQQRPVWETDEDETESSSSDDDSDDEDEHECLYKSLEAQLKRLLQLPWLAQRQKPPLSAEVLEGAHEQLHVVAAEIHGLRTAANAIPDIRGVTALRAAADMLEDRLEQVTGLCAEQKQQQQQEEREAVGRAACLEILDAAATEADMSIDRIMLLGAAPTANVAFLNELLSRCDECNSFVGRVWALFGVYAVENVKNWRALFPWLVQQAKRKSWPEWSGM</sequence>
<comment type="caution">
    <text evidence="3">The sequence shown here is derived from an EMBL/GenBank/DDBJ whole genome shotgun (WGS) entry which is preliminary data.</text>
</comment>
<keyword evidence="1" id="KW-0175">Coiled coil</keyword>
<organism evidence="3 4">
    <name type="scientific">Tribonema minus</name>
    <dbReference type="NCBI Taxonomy" id="303371"/>
    <lineage>
        <taxon>Eukaryota</taxon>
        <taxon>Sar</taxon>
        <taxon>Stramenopiles</taxon>
        <taxon>Ochrophyta</taxon>
        <taxon>PX clade</taxon>
        <taxon>Xanthophyceae</taxon>
        <taxon>Tribonematales</taxon>
        <taxon>Tribonemataceae</taxon>
        <taxon>Tribonema</taxon>
    </lineage>
</organism>
<feature type="region of interest" description="Disordered" evidence="2">
    <location>
        <begin position="1"/>
        <end position="35"/>
    </location>
</feature>
<gene>
    <name evidence="3" type="ORF">JKP88DRAFT_277707</name>
</gene>
<evidence type="ECO:0000313" key="4">
    <source>
        <dbReference type="Proteomes" id="UP000664859"/>
    </source>
</evidence>
<dbReference type="EMBL" id="JAFCMP010000212">
    <property type="protein sequence ID" value="KAG5183418.1"/>
    <property type="molecule type" value="Genomic_DNA"/>
</dbReference>
<dbReference type="Proteomes" id="UP000664859">
    <property type="component" value="Unassembled WGS sequence"/>
</dbReference>
<evidence type="ECO:0000256" key="1">
    <source>
        <dbReference type="SAM" id="Coils"/>
    </source>
</evidence>
<evidence type="ECO:0000256" key="2">
    <source>
        <dbReference type="SAM" id="MobiDB-lite"/>
    </source>
</evidence>
<dbReference type="AlphaFoldDB" id="A0A835YZ55"/>
<keyword evidence="4" id="KW-1185">Reference proteome</keyword>
<accession>A0A835YZ55</accession>
<protein>
    <submittedName>
        <fullName evidence="3">Uncharacterized protein</fullName>
    </submittedName>
</protein>
<feature type="compositionally biased region" description="Acidic residues" evidence="2">
    <location>
        <begin position="14"/>
        <end position="35"/>
    </location>
</feature>
<proteinExistence type="predicted"/>
<feature type="coiled-coil region" evidence="1">
    <location>
        <begin position="105"/>
        <end position="132"/>
    </location>
</feature>
<evidence type="ECO:0000313" key="3">
    <source>
        <dbReference type="EMBL" id="KAG5183418.1"/>
    </source>
</evidence>